<evidence type="ECO:0000313" key="2">
    <source>
        <dbReference type="Proteomes" id="UP000186221"/>
    </source>
</evidence>
<protein>
    <submittedName>
        <fullName evidence="1">Uncharacterized protein</fullName>
    </submittedName>
</protein>
<reference evidence="2" key="1">
    <citation type="submission" date="2017-01" db="EMBL/GenBank/DDBJ databases">
        <authorList>
            <person name="Varghese N."/>
            <person name="Submissions S."/>
        </authorList>
    </citation>
    <scope>NUCLEOTIDE SEQUENCE [LARGE SCALE GENOMIC DNA]</scope>
    <source>
        <strain evidence="2">DSM 19945</strain>
    </source>
</reference>
<dbReference type="EMBL" id="FTOG01000001">
    <property type="protein sequence ID" value="SIS42874.1"/>
    <property type="molecule type" value="Genomic_DNA"/>
</dbReference>
<name>A0A1N7J0R4_9RHOB</name>
<gene>
    <name evidence="1" type="ORF">SAMN05421580_101216</name>
</gene>
<accession>A0A1N7J0R4</accession>
<dbReference type="RefSeq" id="WP_076483186.1">
    <property type="nucleotide sequence ID" value="NZ_QAXT01000001.1"/>
</dbReference>
<organism evidence="1 2">
    <name type="scientific">Rhodobacter aestuarii</name>
    <dbReference type="NCBI Taxonomy" id="453582"/>
    <lineage>
        <taxon>Bacteria</taxon>
        <taxon>Pseudomonadati</taxon>
        <taxon>Pseudomonadota</taxon>
        <taxon>Alphaproteobacteria</taxon>
        <taxon>Rhodobacterales</taxon>
        <taxon>Rhodobacter group</taxon>
        <taxon>Rhodobacter</taxon>
    </lineage>
</organism>
<proteinExistence type="predicted"/>
<dbReference type="Proteomes" id="UP000186221">
    <property type="component" value="Unassembled WGS sequence"/>
</dbReference>
<dbReference type="AlphaFoldDB" id="A0A1N7J0R4"/>
<sequence length="176" mass="20199">MLCLAESDPEALPPRVLALLHEFETQFDRNPAERSEYLLRLSRMLETAHALLRRHSALYLTPRFSMVEQVQARAKDLCEQLRLHVQQLPWLDQRHRRRLLDRIAACELEVMRDLGVLDVIRGGSADLDEVFTALHCEDAQLRALMSELERLARDATFEVAVLDPVTLPPQDLPSLA</sequence>
<keyword evidence="2" id="KW-1185">Reference proteome</keyword>
<evidence type="ECO:0000313" key="1">
    <source>
        <dbReference type="EMBL" id="SIS42874.1"/>
    </source>
</evidence>